<protein>
    <submittedName>
        <fullName evidence="2">AAA family ATPase</fullName>
    </submittedName>
</protein>
<dbReference type="InterPro" id="IPR027417">
    <property type="entry name" value="P-loop_NTPase"/>
</dbReference>
<dbReference type="SUPFAM" id="SSF52540">
    <property type="entry name" value="P-loop containing nucleoside triphosphate hydrolases"/>
    <property type="match status" value="1"/>
</dbReference>
<dbReference type="Proteomes" id="UP000461730">
    <property type="component" value="Unassembled WGS sequence"/>
</dbReference>
<keyword evidence="3" id="KW-1185">Reference proteome</keyword>
<dbReference type="EMBL" id="WRXN01000001">
    <property type="protein sequence ID" value="MVT06726.1"/>
    <property type="molecule type" value="Genomic_DNA"/>
</dbReference>
<evidence type="ECO:0000313" key="2">
    <source>
        <dbReference type="EMBL" id="MVT06726.1"/>
    </source>
</evidence>
<accession>A0A7K1TXB4</accession>
<dbReference type="InterPro" id="IPR038727">
    <property type="entry name" value="NadR/Ttd14_AAA_dom"/>
</dbReference>
<dbReference type="Pfam" id="PF13521">
    <property type="entry name" value="AAA_28"/>
    <property type="match status" value="1"/>
</dbReference>
<proteinExistence type="predicted"/>
<gene>
    <name evidence="2" type="ORF">GO493_00530</name>
</gene>
<reference evidence="2 3" key="1">
    <citation type="submission" date="2019-12" db="EMBL/GenBank/DDBJ databases">
        <title>Chitinophaga sp. strain ysch24 (GDMCC 1.1355), whole genome shotgun sequence.</title>
        <authorList>
            <person name="Zhang X."/>
        </authorList>
    </citation>
    <scope>NUCLEOTIDE SEQUENCE [LARGE SCALE GENOMIC DNA]</scope>
    <source>
        <strain evidence="3">ysch24</strain>
    </source>
</reference>
<feature type="domain" description="NadR/Ttd14 AAA" evidence="1">
    <location>
        <begin position="11"/>
        <end position="174"/>
    </location>
</feature>
<dbReference type="Gene3D" id="3.40.50.300">
    <property type="entry name" value="P-loop containing nucleotide triphosphate hydrolases"/>
    <property type="match status" value="1"/>
</dbReference>
<comment type="caution">
    <text evidence="2">The sequence shown here is derived from an EMBL/GenBank/DDBJ whole genome shotgun (WGS) entry which is preliminary data.</text>
</comment>
<evidence type="ECO:0000313" key="3">
    <source>
        <dbReference type="Proteomes" id="UP000461730"/>
    </source>
</evidence>
<dbReference type="AlphaFoldDB" id="A0A7K1TXB4"/>
<name>A0A7K1TXB4_9BACT</name>
<evidence type="ECO:0000259" key="1">
    <source>
        <dbReference type="Pfam" id="PF13521"/>
    </source>
</evidence>
<organism evidence="2 3">
    <name type="scientific">Chitinophaga tropicalis</name>
    <dbReference type="NCBI Taxonomy" id="2683588"/>
    <lineage>
        <taxon>Bacteria</taxon>
        <taxon>Pseudomonadati</taxon>
        <taxon>Bacteroidota</taxon>
        <taxon>Chitinophagia</taxon>
        <taxon>Chitinophagales</taxon>
        <taxon>Chitinophagaceae</taxon>
        <taxon>Chitinophaga</taxon>
    </lineage>
</organism>
<sequence length="186" mass="20969">MIFSKPSFNMYIITGGPGSGKSTLINALTERGIQCMPEAGRAIIQDQQAIGGPALPWVDPGSFAELMLSWDIRSYREGLKLQGPVIFDRGIPDVMGYLRLNSLPVPPHIEKATQVFRYHPQIFIAPPWQEIFAQDNERKQSFEEAIATYHAMVKVYSGLNYEICYLPLSSVEERVEFIMQRIISSS</sequence>